<evidence type="ECO:0000313" key="3">
    <source>
        <dbReference type="Proteomes" id="UP000039865"/>
    </source>
</evidence>
<dbReference type="AlphaFoldDB" id="A0A078AT85"/>
<feature type="compositionally biased region" description="Polar residues" evidence="1">
    <location>
        <begin position="1"/>
        <end position="10"/>
    </location>
</feature>
<evidence type="ECO:0000313" key="2">
    <source>
        <dbReference type="EMBL" id="CDW85670.1"/>
    </source>
</evidence>
<accession>A0A078AT85</accession>
<keyword evidence="3" id="KW-1185">Reference proteome</keyword>
<sequence length="392" mass="44714">MEHQGSMSSKSNKKNRTQTTDISIDTNNASQLDVQYSSDDHSIRLGKQMSSIPEEIEENRHQQKFTGKSSQMRGSEGQASNQDSLYPHVDDRNMNDLGTENDSVEIERVQEDRMSGSMVLSETSMYRVADDLNTTFQSEVYRVEIGNRESIVSGGSNLTQTQMLRVRGGTTMNDQSTTSFQQIDESSLQILRDVPNEYDEDEDESDQFGAAIFEKRQNLQQRLTHQVEKSNGINYLSIGKTSNNDSVSRISGFQPIEREISNSMTSNIDFNNVQIVYQGRRDTDQSDQERGSFQYGIADRNKDLSEFQQSIIQSENSDYQIQPRVVNHKRNLDITMQDQDDTSFVQGQRDDRNGSNMIDLNAFQNEDDQDDMSDQDSFIAQKRKAIMINQVD</sequence>
<reference evidence="2 3" key="1">
    <citation type="submission" date="2014-06" db="EMBL/GenBank/DDBJ databases">
        <authorList>
            <person name="Swart Estienne"/>
        </authorList>
    </citation>
    <scope>NUCLEOTIDE SEQUENCE [LARGE SCALE GENOMIC DNA]</scope>
    <source>
        <strain evidence="2 3">130c</strain>
    </source>
</reference>
<proteinExistence type="predicted"/>
<feature type="region of interest" description="Disordered" evidence="1">
    <location>
        <begin position="337"/>
        <end position="357"/>
    </location>
</feature>
<feature type="compositionally biased region" description="Polar residues" evidence="1">
    <location>
        <begin position="64"/>
        <end position="84"/>
    </location>
</feature>
<evidence type="ECO:0000256" key="1">
    <source>
        <dbReference type="SAM" id="MobiDB-lite"/>
    </source>
</evidence>
<feature type="region of interest" description="Disordered" evidence="1">
    <location>
        <begin position="1"/>
        <end position="98"/>
    </location>
</feature>
<protein>
    <submittedName>
        <fullName evidence="2">Uncharacterized protein</fullName>
    </submittedName>
</protein>
<feature type="compositionally biased region" description="Polar residues" evidence="1">
    <location>
        <begin position="337"/>
        <end position="346"/>
    </location>
</feature>
<feature type="compositionally biased region" description="Polar residues" evidence="1">
    <location>
        <begin position="17"/>
        <end position="37"/>
    </location>
</feature>
<gene>
    <name evidence="2" type="primary">Contig6980.g7467</name>
    <name evidence="2" type="ORF">STYLEM_14755</name>
</gene>
<dbReference type="InParanoid" id="A0A078AT85"/>
<organism evidence="2 3">
    <name type="scientific">Stylonychia lemnae</name>
    <name type="common">Ciliate</name>
    <dbReference type="NCBI Taxonomy" id="5949"/>
    <lineage>
        <taxon>Eukaryota</taxon>
        <taxon>Sar</taxon>
        <taxon>Alveolata</taxon>
        <taxon>Ciliophora</taxon>
        <taxon>Intramacronucleata</taxon>
        <taxon>Spirotrichea</taxon>
        <taxon>Stichotrichia</taxon>
        <taxon>Sporadotrichida</taxon>
        <taxon>Oxytrichidae</taxon>
        <taxon>Stylonychinae</taxon>
        <taxon>Stylonychia</taxon>
    </lineage>
</organism>
<dbReference type="Proteomes" id="UP000039865">
    <property type="component" value="Unassembled WGS sequence"/>
</dbReference>
<name>A0A078AT85_STYLE</name>
<dbReference type="EMBL" id="CCKQ01013948">
    <property type="protein sequence ID" value="CDW85670.1"/>
    <property type="molecule type" value="Genomic_DNA"/>
</dbReference>